<dbReference type="SUPFAM" id="SSF56219">
    <property type="entry name" value="DNase I-like"/>
    <property type="match status" value="1"/>
</dbReference>
<name>A0ABQ4X8Y3_9ASTR</name>
<feature type="domain" description="Endonuclease/exonuclease/phosphatase" evidence="1">
    <location>
        <begin position="265"/>
        <end position="387"/>
    </location>
</feature>
<gene>
    <name evidence="2" type="ORF">Tco_0656507</name>
</gene>
<comment type="caution">
    <text evidence="2">The sequence shown here is derived from an EMBL/GenBank/DDBJ whole genome shotgun (WGS) entry which is preliminary data.</text>
</comment>
<dbReference type="InterPro" id="IPR036691">
    <property type="entry name" value="Endo/exonu/phosph_ase_sf"/>
</dbReference>
<keyword evidence="3" id="KW-1185">Reference proteome</keyword>
<keyword evidence="2" id="KW-0808">Transferase</keyword>
<protein>
    <submittedName>
        <fullName evidence="2">RNA-directed DNA polymerase, eukaryota</fullName>
    </submittedName>
</protein>
<accession>A0ABQ4X8Y3</accession>
<organism evidence="2 3">
    <name type="scientific">Tanacetum coccineum</name>
    <dbReference type="NCBI Taxonomy" id="301880"/>
    <lineage>
        <taxon>Eukaryota</taxon>
        <taxon>Viridiplantae</taxon>
        <taxon>Streptophyta</taxon>
        <taxon>Embryophyta</taxon>
        <taxon>Tracheophyta</taxon>
        <taxon>Spermatophyta</taxon>
        <taxon>Magnoliopsida</taxon>
        <taxon>eudicotyledons</taxon>
        <taxon>Gunneridae</taxon>
        <taxon>Pentapetalae</taxon>
        <taxon>asterids</taxon>
        <taxon>campanulids</taxon>
        <taxon>Asterales</taxon>
        <taxon>Asteraceae</taxon>
        <taxon>Asteroideae</taxon>
        <taxon>Anthemideae</taxon>
        <taxon>Anthemidinae</taxon>
        <taxon>Tanacetum</taxon>
    </lineage>
</organism>
<evidence type="ECO:0000259" key="1">
    <source>
        <dbReference type="Pfam" id="PF14529"/>
    </source>
</evidence>
<dbReference type="Gene3D" id="3.60.10.10">
    <property type="entry name" value="Endonuclease/exonuclease/phosphatase"/>
    <property type="match status" value="1"/>
</dbReference>
<dbReference type="InterPro" id="IPR005135">
    <property type="entry name" value="Endo/exonuclease/phosphatase"/>
</dbReference>
<reference evidence="2" key="2">
    <citation type="submission" date="2022-01" db="EMBL/GenBank/DDBJ databases">
        <authorList>
            <person name="Yamashiro T."/>
            <person name="Shiraishi A."/>
            <person name="Satake H."/>
            <person name="Nakayama K."/>
        </authorList>
    </citation>
    <scope>NUCLEOTIDE SEQUENCE</scope>
</reference>
<dbReference type="Pfam" id="PF14529">
    <property type="entry name" value="Exo_endo_phos_2"/>
    <property type="match status" value="1"/>
</dbReference>
<reference evidence="2" key="1">
    <citation type="journal article" date="2022" name="Int. J. Mol. Sci.">
        <title>Draft Genome of Tanacetum Coccineum: Genomic Comparison of Closely Related Tanacetum-Family Plants.</title>
        <authorList>
            <person name="Yamashiro T."/>
            <person name="Shiraishi A."/>
            <person name="Nakayama K."/>
            <person name="Satake H."/>
        </authorList>
    </citation>
    <scope>NUCLEOTIDE SEQUENCE</scope>
</reference>
<dbReference type="Proteomes" id="UP001151760">
    <property type="component" value="Unassembled WGS sequence"/>
</dbReference>
<keyword evidence="2" id="KW-0695">RNA-directed DNA polymerase</keyword>
<dbReference type="PANTHER" id="PTHR33710:SF64">
    <property type="entry name" value="ENDONUCLEASE_EXONUCLEASE_PHOSPHATASE DOMAIN-CONTAINING PROTEIN"/>
    <property type="match status" value="1"/>
</dbReference>
<dbReference type="PANTHER" id="PTHR33710">
    <property type="entry name" value="BNAC02G09200D PROTEIN"/>
    <property type="match status" value="1"/>
</dbReference>
<proteinExistence type="predicted"/>
<dbReference type="EMBL" id="BQNB010009311">
    <property type="protein sequence ID" value="GJS61723.1"/>
    <property type="molecule type" value="Genomic_DNA"/>
</dbReference>
<dbReference type="GO" id="GO:0003964">
    <property type="term" value="F:RNA-directed DNA polymerase activity"/>
    <property type="evidence" value="ECO:0007669"/>
    <property type="project" value="UniProtKB-KW"/>
</dbReference>
<sequence length="580" mass="66067">MGGYWVMIKFQSEEAKNTFQSNVGIGTWFAKIQQASTDFFVEGRVAWVDIEGVPLKMWSDNTFKRIASKWDTICDDASIHINAENTSVEKQKTHSEDPFNIYKLLTKNKENNHKEFNLENSLKYPSGFTPINDNVNSEGQSNKFTGERLNNIQEEVLKDKFNEDAAESTCSGHFKKSNISRTGGSILQVMEEMVKETKMENIDLFSIKRCWGNLAFDYAHSASVGNSGGILCVWDPKSFSKLNATISDYFVMVRGDWIPNGTKLLIISIYAPQDLSEKKMLWDYLSHVIAQWAGEVVVMGDFNEVRKKDERFGSVFNVHGANAFNLFIFNAGLEEVPLGGCSYTWCHKSASNMSKLDCFLISESLLNSCQNISAITLERFLSDHRPILMRESHYDYGPVPFRFFHYWFEIKGFDKFVEDSWKEAVVVEPNAMTKLMKKLKHLKENIRLWNKGNTIKGCGDVEIVNKRANVVRSLQELENLQSLEAAQKSKIKWAIEGDENSKYYHGILNKKRSQLAIRGILVDESDVVDAVTSFFHHGQFPKGSNSSFIALILKFRECFEEGVGHLDSILNKGHCTNLPR</sequence>
<evidence type="ECO:0000313" key="2">
    <source>
        <dbReference type="EMBL" id="GJS61723.1"/>
    </source>
</evidence>
<evidence type="ECO:0000313" key="3">
    <source>
        <dbReference type="Proteomes" id="UP001151760"/>
    </source>
</evidence>
<keyword evidence="2" id="KW-0548">Nucleotidyltransferase</keyword>